<dbReference type="RefSeq" id="WP_021584009.1">
    <property type="nucleotide sequence ID" value="NZ_AWET01000032.1"/>
</dbReference>
<protein>
    <recommendedName>
        <fullName evidence="1">ATPase domain-containing protein</fullName>
    </recommendedName>
</protein>
<sequence>MENPFKFGTVVDGDYFTDRTQELVYVKQVLDSRNHLVLISPRRFGKTSLVLKAAKETARPVLFLNFETVTDTRDLAAALLKRLFKLYPMERLRHLMRSFRFVPTISMSAVGDSVDVSFMPRIDENVVLEDAFALMEKVSDERRLIVVFDEFQEVNAIESKLDRTLRAIMQMQHNINYVLLGSQEGMMREIFEHKHSPFYHFGTVMTIDRIPAADFADFIETRLGSFGGVDIKTVAENIIRFTSCHPYYTQKLAFHVWNLLNQGERTGNVVENAVRLSNIIHDIDYERLWQSFNKTDKKILKWMAHNASSPLTSVETGMPASTVFSALKRMMRSGFIVKGERYGIEDPFFARWIQDKM</sequence>
<accession>U2KR96</accession>
<name>U2KR96_9BACT</name>
<organism evidence="2 3">
    <name type="scientific">Hoylesella pleuritidis F0068</name>
    <dbReference type="NCBI Taxonomy" id="1081904"/>
    <lineage>
        <taxon>Bacteria</taxon>
        <taxon>Pseudomonadati</taxon>
        <taxon>Bacteroidota</taxon>
        <taxon>Bacteroidia</taxon>
        <taxon>Bacteroidales</taxon>
        <taxon>Prevotellaceae</taxon>
        <taxon>Hoylesella</taxon>
    </lineage>
</organism>
<proteinExistence type="predicted"/>
<gene>
    <name evidence="2" type="ORF">HMPREF1218_0927</name>
</gene>
<dbReference type="InterPro" id="IPR011579">
    <property type="entry name" value="ATPase_dom"/>
</dbReference>
<reference evidence="2 3" key="1">
    <citation type="submission" date="2013-08" db="EMBL/GenBank/DDBJ databases">
        <authorList>
            <person name="Durkin A.S."/>
            <person name="Haft D.R."/>
            <person name="McCorrison J."/>
            <person name="Torralba M."/>
            <person name="Gillis M."/>
            <person name="Haft D.H."/>
            <person name="Methe B."/>
            <person name="Sutton G."/>
            <person name="Nelson K.E."/>
        </authorList>
    </citation>
    <scope>NUCLEOTIDE SEQUENCE [LARGE SCALE GENOMIC DNA]</scope>
    <source>
        <strain evidence="2 3">F0068</strain>
    </source>
</reference>
<dbReference type="GO" id="GO:0005524">
    <property type="term" value="F:ATP binding"/>
    <property type="evidence" value="ECO:0007669"/>
    <property type="project" value="InterPro"/>
</dbReference>
<dbReference type="Proteomes" id="UP000016600">
    <property type="component" value="Unassembled WGS sequence"/>
</dbReference>
<dbReference type="Gene3D" id="3.40.50.300">
    <property type="entry name" value="P-loop containing nucleotide triphosphate hydrolases"/>
    <property type="match status" value="1"/>
</dbReference>
<evidence type="ECO:0000313" key="3">
    <source>
        <dbReference type="Proteomes" id="UP000016600"/>
    </source>
</evidence>
<feature type="domain" description="ATPase" evidence="1">
    <location>
        <begin position="16"/>
        <end position="248"/>
    </location>
</feature>
<dbReference type="PATRIC" id="fig|1081904.3.peg.1374"/>
<keyword evidence="3" id="KW-1185">Reference proteome</keyword>
<dbReference type="PANTHER" id="PTHR34301:SF8">
    <property type="entry name" value="ATPASE DOMAIN-CONTAINING PROTEIN"/>
    <property type="match status" value="1"/>
</dbReference>
<dbReference type="Pfam" id="PF01637">
    <property type="entry name" value="ATPase_2"/>
    <property type="match status" value="1"/>
</dbReference>
<evidence type="ECO:0000259" key="1">
    <source>
        <dbReference type="Pfam" id="PF01637"/>
    </source>
</evidence>
<dbReference type="SUPFAM" id="SSF52540">
    <property type="entry name" value="P-loop containing nucleoside triphosphate hydrolases"/>
    <property type="match status" value="1"/>
</dbReference>
<comment type="caution">
    <text evidence="2">The sequence shown here is derived from an EMBL/GenBank/DDBJ whole genome shotgun (WGS) entry which is preliminary data.</text>
</comment>
<dbReference type="EMBL" id="AWET01000032">
    <property type="protein sequence ID" value="ERK01007.1"/>
    <property type="molecule type" value="Genomic_DNA"/>
</dbReference>
<dbReference type="AlphaFoldDB" id="U2KR96"/>
<dbReference type="PANTHER" id="PTHR34301">
    <property type="entry name" value="DNA-BINDING PROTEIN-RELATED"/>
    <property type="match status" value="1"/>
</dbReference>
<dbReference type="InterPro" id="IPR027417">
    <property type="entry name" value="P-loop_NTPase"/>
</dbReference>
<evidence type="ECO:0000313" key="2">
    <source>
        <dbReference type="EMBL" id="ERK01007.1"/>
    </source>
</evidence>